<name>A0A7Z2NW99_9SPHN</name>
<gene>
    <name evidence="1" type="ORF">GVO57_06280</name>
</gene>
<dbReference type="KEGG" id="schy:GVO57_06280"/>
<accession>A0A7Z2NW99</accession>
<evidence type="ECO:0000313" key="2">
    <source>
        <dbReference type="Proteomes" id="UP000464468"/>
    </source>
</evidence>
<keyword evidence="2" id="KW-1185">Reference proteome</keyword>
<protein>
    <submittedName>
        <fullName evidence="1">Uncharacterized protein</fullName>
    </submittedName>
</protein>
<evidence type="ECO:0000313" key="1">
    <source>
        <dbReference type="EMBL" id="QHL90520.1"/>
    </source>
</evidence>
<dbReference type="RefSeq" id="WP_160592448.1">
    <property type="nucleotide sequence ID" value="NZ_CP047895.1"/>
</dbReference>
<reference evidence="1 2" key="1">
    <citation type="submission" date="2020-01" db="EMBL/GenBank/DDBJ databases">
        <title>Sphingomonas sp. C33 whole genome sequece.</title>
        <authorList>
            <person name="Park C."/>
        </authorList>
    </citation>
    <scope>NUCLEOTIDE SEQUENCE [LARGE SCALE GENOMIC DNA]</scope>
    <source>
        <strain evidence="1 2">C33</strain>
    </source>
</reference>
<sequence length="53" mass="5989">MDQQNDDRREPSSPAARAALGRAFRRLAKTYQDDPEILKMADSLEGKDQEAQP</sequence>
<dbReference type="Proteomes" id="UP000464468">
    <property type="component" value="Chromosome"/>
</dbReference>
<proteinExistence type="predicted"/>
<dbReference type="AlphaFoldDB" id="A0A7Z2NW99"/>
<dbReference type="EMBL" id="CP047895">
    <property type="protein sequence ID" value="QHL90520.1"/>
    <property type="molecule type" value="Genomic_DNA"/>
</dbReference>
<organism evidence="1 2">
    <name type="scientific">Sphingomonas changnyeongensis</name>
    <dbReference type="NCBI Taxonomy" id="2698679"/>
    <lineage>
        <taxon>Bacteria</taxon>
        <taxon>Pseudomonadati</taxon>
        <taxon>Pseudomonadota</taxon>
        <taxon>Alphaproteobacteria</taxon>
        <taxon>Sphingomonadales</taxon>
        <taxon>Sphingomonadaceae</taxon>
        <taxon>Sphingomonas</taxon>
    </lineage>
</organism>